<evidence type="ECO:0000256" key="1">
    <source>
        <dbReference type="PROSITE-ProRule" id="PRU00042"/>
    </source>
</evidence>
<reference evidence="4" key="2">
    <citation type="submission" date="2023-05" db="EMBL/GenBank/DDBJ databases">
        <authorList>
            <consortium name="Lawrence Berkeley National Laboratory"/>
            <person name="Steindorff A."/>
            <person name="Hensen N."/>
            <person name="Bonometti L."/>
            <person name="Westerberg I."/>
            <person name="Brannstrom I.O."/>
            <person name="Guillou S."/>
            <person name="Cros-Aarteil S."/>
            <person name="Calhoun S."/>
            <person name="Haridas S."/>
            <person name="Kuo A."/>
            <person name="Mondo S."/>
            <person name="Pangilinan J."/>
            <person name="Riley R."/>
            <person name="Labutti K."/>
            <person name="Andreopoulos B."/>
            <person name="Lipzen A."/>
            <person name="Chen C."/>
            <person name="Yanf M."/>
            <person name="Daum C."/>
            <person name="Ng V."/>
            <person name="Clum A."/>
            <person name="Ohm R."/>
            <person name="Martin F."/>
            <person name="Silar P."/>
            <person name="Natvig D."/>
            <person name="Lalanne C."/>
            <person name="Gautier V."/>
            <person name="Ament-Velasquez S.L."/>
            <person name="Kruys A."/>
            <person name="Hutchinson M.I."/>
            <person name="Powell A.J."/>
            <person name="Barry K."/>
            <person name="Miller A.N."/>
            <person name="Grigoriev I.V."/>
            <person name="Debuchy R."/>
            <person name="Gladieux P."/>
            <person name="Thoren M.H."/>
            <person name="Johannesson H."/>
        </authorList>
    </citation>
    <scope>NUCLEOTIDE SEQUENCE</scope>
    <source>
        <strain evidence="4">CBS 315.58</strain>
    </source>
</reference>
<proteinExistence type="predicted"/>
<evidence type="ECO:0000313" key="4">
    <source>
        <dbReference type="EMBL" id="KAK4204540.1"/>
    </source>
</evidence>
<dbReference type="EMBL" id="MU863881">
    <property type="protein sequence ID" value="KAK4204540.1"/>
    <property type="molecule type" value="Genomic_DNA"/>
</dbReference>
<sequence length="174" mass="20062">MNCQSFSFNTPDSDHQYPDSTEQSLLPLMPDDFPVDDTAQQTIVYPLPISATEPLKHTNPAKSNVRYTIIDGDFKCLFIADDGSECRGSRLYKLPGELRKHQKNHRKPTVCDICQKGFAEKKDVDRHKLKYHSDDPSVRSDKRVQKHKVRCSILGCPYRARPDNVKRHQDNVHR</sequence>
<dbReference type="AlphaFoldDB" id="A0AAN6XQ49"/>
<dbReference type="PROSITE" id="PS50157">
    <property type="entry name" value="ZINC_FINGER_C2H2_2"/>
    <property type="match status" value="1"/>
</dbReference>
<feature type="compositionally biased region" description="Polar residues" evidence="2">
    <location>
        <begin position="1"/>
        <end position="11"/>
    </location>
</feature>
<dbReference type="Proteomes" id="UP001303160">
    <property type="component" value="Unassembled WGS sequence"/>
</dbReference>
<dbReference type="PROSITE" id="PS00028">
    <property type="entry name" value="ZINC_FINGER_C2H2_1"/>
    <property type="match status" value="1"/>
</dbReference>
<dbReference type="InterPro" id="IPR036236">
    <property type="entry name" value="Znf_C2H2_sf"/>
</dbReference>
<comment type="caution">
    <text evidence="4">The sequence shown here is derived from an EMBL/GenBank/DDBJ whole genome shotgun (WGS) entry which is preliminary data.</text>
</comment>
<keyword evidence="1" id="KW-0479">Metal-binding</keyword>
<dbReference type="SMART" id="SM00355">
    <property type="entry name" value="ZnF_C2H2"/>
    <property type="match status" value="2"/>
</dbReference>
<evidence type="ECO:0000259" key="3">
    <source>
        <dbReference type="PROSITE" id="PS50157"/>
    </source>
</evidence>
<accession>A0AAN6XQ49</accession>
<reference evidence="4" key="1">
    <citation type="journal article" date="2023" name="Mol. Phylogenet. Evol.">
        <title>Genome-scale phylogeny and comparative genomics of the fungal order Sordariales.</title>
        <authorList>
            <person name="Hensen N."/>
            <person name="Bonometti L."/>
            <person name="Westerberg I."/>
            <person name="Brannstrom I.O."/>
            <person name="Guillou S."/>
            <person name="Cros-Aarteil S."/>
            <person name="Calhoun S."/>
            <person name="Haridas S."/>
            <person name="Kuo A."/>
            <person name="Mondo S."/>
            <person name="Pangilinan J."/>
            <person name="Riley R."/>
            <person name="LaButti K."/>
            <person name="Andreopoulos B."/>
            <person name="Lipzen A."/>
            <person name="Chen C."/>
            <person name="Yan M."/>
            <person name="Daum C."/>
            <person name="Ng V."/>
            <person name="Clum A."/>
            <person name="Steindorff A."/>
            <person name="Ohm R.A."/>
            <person name="Martin F."/>
            <person name="Silar P."/>
            <person name="Natvig D.O."/>
            <person name="Lalanne C."/>
            <person name="Gautier V."/>
            <person name="Ament-Velasquez S.L."/>
            <person name="Kruys A."/>
            <person name="Hutchinson M.I."/>
            <person name="Powell A.J."/>
            <person name="Barry K."/>
            <person name="Miller A.N."/>
            <person name="Grigoriev I.V."/>
            <person name="Debuchy R."/>
            <person name="Gladieux P."/>
            <person name="Hiltunen Thoren M."/>
            <person name="Johannesson H."/>
        </authorList>
    </citation>
    <scope>NUCLEOTIDE SEQUENCE</scope>
    <source>
        <strain evidence="4">CBS 315.58</strain>
    </source>
</reference>
<feature type="region of interest" description="Disordered" evidence="2">
    <location>
        <begin position="1"/>
        <end position="23"/>
    </location>
</feature>
<dbReference type="SUPFAM" id="SSF57667">
    <property type="entry name" value="beta-beta-alpha zinc fingers"/>
    <property type="match status" value="1"/>
</dbReference>
<dbReference type="Gene3D" id="3.30.160.60">
    <property type="entry name" value="Classic Zinc Finger"/>
    <property type="match status" value="1"/>
</dbReference>
<keyword evidence="1" id="KW-0863">Zinc-finger</keyword>
<organism evidence="4 5">
    <name type="scientific">Triangularia verruculosa</name>
    <dbReference type="NCBI Taxonomy" id="2587418"/>
    <lineage>
        <taxon>Eukaryota</taxon>
        <taxon>Fungi</taxon>
        <taxon>Dikarya</taxon>
        <taxon>Ascomycota</taxon>
        <taxon>Pezizomycotina</taxon>
        <taxon>Sordariomycetes</taxon>
        <taxon>Sordariomycetidae</taxon>
        <taxon>Sordariales</taxon>
        <taxon>Podosporaceae</taxon>
        <taxon>Triangularia</taxon>
    </lineage>
</organism>
<evidence type="ECO:0000256" key="2">
    <source>
        <dbReference type="SAM" id="MobiDB-lite"/>
    </source>
</evidence>
<feature type="domain" description="C2H2-type" evidence="3">
    <location>
        <begin position="109"/>
        <end position="137"/>
    </location>
</feature>
<name>A0AAN6XQ49_9PEZI</name>
<dbReference type="InterPro" id="IPR013087">
    <property type="entry name" value="Znf_C2H2_type"/>
</dbReference>
<dbReference type="GO" id="GO:0008270">
    <property type="term" value="F:zinc ion binding"/>
    <property type="evidence" value="ECO:0007669"/>
    <property type="project" value="UniProtKB-KW"/>
</dbReference>
<gene>
    <name evidence="4" type="ORF">QBC40DRAFT_91366</name>
</gene>
<keyword evidence="1" id="KW-0862">Zinc</keyword>
<evidence type="ECO:0000313" key="5">
    <source>
        <dbReference type="Proteomes" id="UP001303160"/>
    </source>
</evidence>
<keyword evidence="5" id="KW-1185">Reference proteome</keyword>
<protein>
    <recommendedName>
        <fullName evidence="3">C2H2-type domain-containing protein</fullName>
    </recommendedName>
</protein>